<dbReference type="Gene3D" id="3.40.630.30">
    <property type="match status" value="1"/>
</dbReference>
<name>A0A0D2L701_HYPSF</name>
<evidence type="ECO:0000313" key="3">
    <source>
        <dbReference type="Proteomes" id="UP000054270"/>
    </source>
</evidence>
<dbReference type="Pfam" id="PF13302">
    <property type="entry name" value="Acetyltransf_3"/>
    <property type="match status" value="1"/>
</dbReference>
<dbReference type="OrthoDB" id="630895at2759"/>
<dbReference type="SUPFAM" id="SSF55729">
    <property type="entry name" value="Acyl-CoA N-acyltransferases (Nat)"/>
    <property type="match status" value="1"/>
</dbReference>
<dbReference type="InterPro" id="IPR051531">
    <property type="entry name" value="N-acetyltransferase"/>
</dbReference>
<dbReference type="InterPro" id="IPR000182">
    <property type="entry name" value="GNAT_dom"/>
</dbReference>
<dbReference type="GO" id="GO:0016747">
    <property type="term" value="F:acyltransferase activity, transferring groups other than amino-acyl groups"/>
    <property type="evidence" value="ECO:0007669"/>
    <property type="project" value="InterPro"/>
</dbReference>
<proteinExistence type="predicted"/>
<organism evidence="2 3">
    <name type="scientific">Hypholoma sublateritium (strain FD-334 SS-4)</name>
    <dbReference type="NCBI Taxonomy" id="945553"/>
    <lineage>
        <taxon>Eukaryota</taxon>
        <taxon>Fungi</taxon>
        <taxon>Dikarya</taxon>
        <taxon>Basidiomycota</taxon>
        <taxon>Agaricomycotina</taxon>
        <taxon>Agaricomycetes</taxon>
        <taxon>Agaricomycetidae</taxon>
        <taxon>Agaricales</taxon>
        <taxon>Agaricineae</taxon>
        <taxon>Strophariaceae</taxon>
        <taxon>Hypholoma</taxon>
    </lineage>
</organism>
<dbReference type="AlphaFoldDB" id="A0A0D2L701"/>
<reference evidence="3" key="1">
    <citation type="submission" date="2014-04" db="EMBL/GenBank/DDBJ databases">
        <title>Evolutionary Origins and Diversification of the Mycorrhizal Mutualists.</title>
        <authorList>
            <consortium name="DOE Joint Genome Institute"/>
            <consortium name="Mycorrhizal Genomics Consortium"/>
            <person name="Kohler A."/>
            <person name="Kuo A."/>
            <person name="Nagy L.G."/>
            <person name="Floudas D."/>
            <person name="Copeland A."/>
            <person name="Barry K.W."/>
            <person name="Cichocki N."/>
            <person name="Veneault-Fourrey C."/>
            <person name="LaButti K."/>
            <person name="Lindquist E.A."/>
            <person name="Lipzen A."/>
            <person name="Lundell T."/>
            <person name="Morin E."/>
            <person name="Murat C."/>
            <person name="Riley R."/>
            <person name="Ohm R."/>
            <person name="Sun H."/>
            <person name="Tunlid A."/>
            <person name="Henrissat B."/>
            <person name="Grigoriev I.V."/>
            <person name="Hibbett D.S."/>
            <person name="Martin F."/>
        </authorList>
    </citation>
    <scope>NUCLEOTIDE SEQUENCE [LARGE SCALE GENOMIC DNA]</scope>
    <source>
        <strain evidence="3">FD-334 SS-4</strain>
    </source>
</reference>
<dbReference type="PROSITE" id="PS51186">
    <property type="entry name" value="GNAT"/>
    <property type="match status" value="1"/>
</dbReference>
<evidence type="ECO:0000259" key="1">
    <source>
        <dbReference type="PROSITE" id="PS51186"/>
    </source>
</evidence>
<dbReference type="Proteomes" id="UP000054270">
    <property type="component" value="Unassembled WGS sequence"/>
</dbReference>
<feature type="domain" description="N-acetyltransferase" evidence="1">
    <location>
        <begin position="11"/>
        <end position="194"/>
    </location>
</feature>
<dbReference type="OMA" id="WNFAIEL"/>
<evidence type="ECO:0000313" key="2">
    <source>
        <dbReference type="EMBL" id="KJA22812.1"/>
    </source>
</evidence>
<dbReference type="InterPro" id="IPR016181">
    <property type="entry name" value="Acyl_CoA_acyltransferase"/>
</dbReference>
<dbReference type="EMBL" id="KN817547">
    <property type="protein sequence ID" value="KJA22812.1"/>
    <property type="molecule type" value="Genomic_DNA"/>
</dbReference>
<keyword evidence="3" id="KW-1185">Reference proteome</keyword>
<protein>
    <recommendedName>
        <fullName evidence="1">N-acetyltransferase domain-containing protein</fullName>
    </recommendedName>
</protein>
<accession>A0A0D2L701</accession>
<gene>
    <name evidence="2" type="ORF">HYPSUDRAFT_87169</name>
</gene>
<sequence length="200" mass="22919">MSLTEIWTDRLLLRAAEKRDLPYYHKWFSDPESMKFWSTPPHTNLEETETYLKRMIDNEKYNGVTEFSVCLTASSEADTIRAEQGSDACSEGDDADLVVIGKAGLWDGREMGYIFDRENWGKGYAFEALDAILKHVWTLEDSPPEVAFADVDPENVASMRLLLKLGFIETGRAKNTYETHLGWRDSVYFEKKRPTEADDA</sequence>
<dbReference type="PANTHER" id="PTHR43792">
    <property type="entry name" value="GNAT FAMILY, PUTATIVE (AFU_ORTHOLOGUE AFUA_3G00765)-RELATED-RELATED"/>
    <property type="match status" value="1"/>
</dbReference>
<dbReference type="PANTHER" id="PTHR43792:SF1">
    <property type="entry name" value="N-ACETYLTRANSFERASE DOMAIN-CONTAINING PROTEIN"/>
    <property type="match status" value="1"/>
</dbReference>